<dbReference type="InterPro" id="IPR050352">
    <property type="entry name" value="ABCG_transporters"/>
</dbReference>
<evidence type="ECO:0000256" key="4">
    <source>
        <dbReference type="ARBA" id="ARBA00022692"/>
    </source>
</evidence>
<dbReference type="InterPro" id="IPR043926">
    <property type="entry name" value="ABCG_dom"/>
</dbReference>
<feature type="transmembrane region" description="Helical" evidence="9">
    <location>
        <begin position="379"/>
        <end position="400"/>
    </location>
</feature>
<dbReference type="SUPFAM" id="SSF52540">
    <property type="entry name" value="P-loop containing nucleoside triphosphate hydrolases"/>
    <property type="match status" value="1"/>
</dbReference>
<protein>
    <submittedName>
        <fullName evidence="12">ABC transporter domain-containing protein</fullName>
    </submittedName>
</protein>
<organism evidence="11 12">
    <name type="scientific">Haemonchus contortus</name>
    <name type="common">Barber pole worm</name>
    <dbReference type="NCBI Taxonomy" id="6289"/>
    <lineage>
        <taxon>Eukaryota</taxon>
        <taxon>Metazoa</taxon>
        <taxon>Ecdysozoa</taxon>
        <taxon>Nematoda</taxon>
        <taxon>Chromadorea</taxon>
        <taxon>Rhabditida</taxon>
        <taxon>Rhabditina</taxon>
        <taxon>Rhabditomorpha</taxon>
        <taxon>Strongyloidea</taxon>
        <taxon>Trichostrongylidae</taxon>
        <taxon>Haemonchus</taxon>
    </lineage>
</organism>
<feature type="transmembrane region" description="Helical" evidence="9">
    <location>
        <begin position="412"/>
        <end position="432"/>
    </location>
</feature>
<dbReference type="SMART" id="SM00382">
    <property type="entry name" value="AAA"/>
    <property type="match status" value="1"/>
</dbReference>
<evidence type="ECO:0000256" key="3">
    <source>
        <dbReference type="ARBA" id="ARBA00022448"/>
    </source>
</evidence>
<dbReference type="InterPro" id="IPR027417">
    <property type="entry name" value="P-loop_NTPase"/>
</dbReference>
<keyword evidence="3" id="KW-0813">Transport</keyword>
<comment type="similarity">
    <text evidence="2">Belongs to the ABC transporter superfamily. ABCG family. Eye pigment precursor importer (TC 3.A.1.204) subfamily.</text>
</comment>
<dbReference type="GO" id="GO:0016887">
    <property type="term" value="F:ATP hydrolysis activity"/>
    <property type="evidence" value="ECO:0007669"/>
    <property type="project" value="InterPro"/>
</dbReference>
<proteinExistence type="inferred from homology"/>
<feature type="transmembrane region" description="Helical" evidence="9">
    <location>
        <begin position="492"/>
        <end position="513"/>
    </location>
</feature>
<dbReference type="WBParaSite" id="HCON_00068420-00001">
    <property type="protein sequence ID" value="HCON_00068420-00001"/>
    <property type="gene ID" value="HCON_00068420"/>
</dbReference>
<dbReference type="InterPro" id="IPR003593">
    <property type="entry name" value="AAA+_ATPase"/>
</dbReference>
<dbReference type="GO" id="GO:0005524">
    <property type="term" value="F:ATP binding"/>
    <property type="evidence" value="ECO:0007669"/>
    <property type="project" value="UniProtKB-KW"/>
</dbReference>
<dbReference type="AlphaFoldDB" id="A0A7I4YAS1"/>
<dbReference type="InterPro" id="IPR013525">
    <property type="entry name" value="ABC2_TM"/>
</dbReference>
<dbReference type="Pfam" id="PF00005">
    <property type="entry name" value="ABC_tran"/>
    <property type="match status" value="1"/>
</dbReference>
<dbReference type="PROSITE" id="PS50893">
    <property type="entry name" value="ABC_TRANSPORTER_2"/>
    <property type="match status" value="1"/>
</dbReference>
<name>A0A7I4YAS1_HAECO</name>
<feature type="transmembrane region" description="Helical" evidence="9">
    <location>
        <begin position="520"/>
        <end position="542"/>
    </location>
</feature>
<keyword evidence="6" id="KW-0067">ATP-binding</keyword>
<dbReference type="Pfam" id="PF19055">
    <property type="entry name" value="ABC2_membrane_7"/>
    <property type="match status" value="1"/>
</dbReference>
<dbReference type="Gene3D" id="3.40.50.300">
    <property type="entry name" value="P-loop containing nucleotide triphosphate hydrolases"/>
    <property type="match status" value="1"/>
</dbReference>
<keyword evidence="5" id="KW-0547">Nucleotide-binding</keyword>
<dbReference type="OMA" id="VEEIPGC"/>
<evidence type="ECO:0000256" key="6">
    <source>
        <dbReference type="ARBA" id="ARBA00022840"/>
    </source>
</evidence>
<evidence type="ECO:0000256" key="1">
    <source>
        <dbReference type="ARBA" id="ARBA00004141"/>
    </source>
</evidence>
<evidence type="ECO:0000313" key="11">
    <source>
        <dbReference type="Proteomes" id="UP000025227"/>
    </source>
</evidence>
<evidence type="ECO:0000256" key="8">
    <source>
        <dbReference type="ARBA" id="ARBA00023136"/>
    </source>
</evidence>
<dbReference type="OrthoDB" id="66620at2759"/>
<evidence type="ECO:0000256" key="5">
    <source>
        <dbReference type="ARBA" id="ARBA00022741"/>
    </source>
</evidence>
<keyword evidence="8 9" id="KW-0472">Membrane</keyword>
<sequence length="637" mass="71480">MGTELLPSKLYLSWYNVNAYVQQTSRPSKFWFTSKSSAHQRSSSRMVLDNVYGMATPGEIMAIMGSSGAGKTTLLNVLAHRNLGSLQFQGSVQVNQQPVTKEFMRTACAYVQQDDCFIGSLTVKEHLMFHAALRMGGGYHKSHHLQKVEEIIQELGLNDCADSIIGTLSSEGISAGEKKRVAFASEIVTNPPILFCDEPTSGLDSFLAVQVVNVLKKLAIMKSMTIVFTIHQPSSQVYEFFDRIYMMSEGRVAFCGPQERAVRFWTEIGQPLPRNFNPADHYISTLSATEQWRSEHRIGNATAICEAFNKSAHGLVAWMEATSFARDAIDHNTAGSSRPRVERASTKFGHQHNRFRATCFNQFRALFWRNTKTILREPTLLRVQLLQSVVIAALTGIVYLGDSYTVDKVANINGSLYQLVMNMAFMFQFVVVDHFCSEIDTFYREYTSGLYSVLAYFLAKNLAELPAFTLSAVIFGTILYWMSRLIPLWEAFAFYLLIAVLVQNTAISIAYAMGCVFGSVSVAIAVLPIFVVPMMAFGGYFINQSSLPFYFYPFKYLSYFGYAFESLTVNEWSHVNSITGCEKPGAMGCYRNGSDVIQSLSFSPQNKWLNAVLILIMILAFRLIAFVSLWARARSRK</sequence>
<dbReference type="GO" id="GO:0140359">
    <property type="term" value="F:ABC-type transporter activity"/>
    <property type="evidence" value="ECO:0007669"/>
    <property type="project" value="InterPro"/>
</dbReference>
<evidence type="ECO:0000313" key="12">
    <source>
        <dbReference type="WBParaSite" id="HCON_00068420-00001"/>
    </source>
</evidence>
<evidence type="ECO:0000256" key="7">
    <source>
        <dbReference type="ARBA" id="ARBA00022989"/>
    </source>
</evidence>
<keyword evidence="4 9" id="KW-0812">Transmembrane</keyword>
<dbReference type="PANTHER" id="PTHR48041:SF139">
    <property type="entry name" value="PROTEIN SCARLET"/>
    <property type="match status" value="1"/>
</dbReference>
<evidence type="ECO:0000256" key="9">
    <source>
        <dbReference type="SAM" id="Phobius"/>
    </source>
</evidence>
<dbReference type="Pfam" id="PF01061">
    <property type="entry name" value="ABC2_membrane"/>
    <property type="match status" value="1"/>
</dbReference>
<evidence type="ECO:0000256" key="2">
    <source>
        <dbReference type="ARBA" id="ARBA00005814"/>
    </source>
</evidence>
<keyword evidence="7 9" id="KW-1133">Transmembrane helix</keyword>
<reference evidence="12" key="1">
    <citation type="submission" date="2020-12" db="UniProtKB">
        <authorList>
            <consortium name="WormBaseParasite"/>
        </authorList>
    </citation>
    <scope>IDENTIFICATION</scope>
    <source>
        <strain evidence="12">MHco3</strain>
    </source>
</reference>
<feature type="domain" description="ABC transporter" evidence="10">
    <location>
        <begin position="25"/>
        <end position="274"/>
    </location>
</feature>
<accession>A0A7I4YAS1</accession>
<keyword evidence="11" id="KW-1185">Reference proteome</keyword>
<dbReference type="PANTHER" id="PTHR48041">
    <property type="entry name" value="ABC TRANSPORTER G FAMILY MEMBER 28"/>
    <property type="match status" value="1"/>
</dbReference>
<feature type="transmembrane region" description="Helical" evidence="9">
    <location>
        <begin position="608"/>
        <end position="631"/>
    </location>
</feature>
<comment type="subcellular location">
    <subcellularLocation>
        <location evidence="1">Membrane</location>
        <topology evidence="1">Multi-pass membrane protein</topology>
    </subcellularLocation>
</comment>
<dbReference type="InterPro" id="IPR017871">
    <property type="entry name" value="ABC_transporter-like_CS"/>
</dbReference>
<evidence type="ECO:0000259" key="10">
    <source>
        <dbReference type="PROSITE" id="PS50893"/>
    </source>
</evidence>
<dbReference type="GO" id="GO:0005886">
    <property type="term" value="C:plasma membrane"/>
    <property type="evidence" value="ECO:0007669"/>
    <property type="project" value="TreeGrafter"/>
</dbReference>
<dbReference type="Proteomes" id="UP000025227">
    <property type="component" value="Unplaced"/>
</dbReference>
<feature type="transmembrane region" description="Helical" evidence="9">
    <location>
        <begin position="453"/>
        <end position="480"/>
    </location>
</feature>
<dbReference type="InterPro" id="IPR003439">
    <property type="entry name" value="ABC_transporter-like_ATP-bd"/>
</dbReference>
<dbReference type="PROSITE" id="PS00211">
    <property type="entry name" value="ABC_TRANSPORTER_1"/>
    <property type="match status" value="1"/>
</dbReference>